<dbReference type="OrthoDB" id="9810372at2"/>
<evidence type="ECO:0000256" key="3">
    <source>
        <dbReference type="ARBA" id="ARBA00014701"/>
    </source>
</evidence>
<keyword evidence="5" id="KW-0547">Nucleotide-binding</keyword>
<evidence type="ECO:0000256" key="4">
    <source>
        <dbReference type="ARBA" id="ARBA00022679"/>
    </source>
</evidence>
<dbReference type="Proteomes" id="UP000000844">
    <property type="component" value="Chromosome"/>
</dbReference>
<evidence type="ECO:0000256" key="5">
    <source>
        <dbReference type="ARBA" id="ARBA00022741"/>
    </source>
</evidence>
<sequence length="313" mass="32299">MTLAIGIDIGGTKVLGGVVDPEGKVLASTLRPSPAQEPVKIREVVTEIIEDLRRDHEVSAIGVGAAGWIDEKRSTVLFAPNLAWRNEPLRDGLMSNIDIPVVVENDANVATWAEFRFGAGRKANSAVLFTVGTGIGGGIVLEGNLVRGAHGIAAEFGHTLAVPGGITCGCGRSGCLEQYASGSALVRVARRAALDAPGKARKLLEAADANPAAITGPMVTQAARDGDPVAIAAFDEIGGYLGEALADMIQLFDPDVAIIGGGVIKAGELLLKPARDRFEAVLHARGQLPVGRITAAEMGPEAGIIGAADLARR</sequence>
<dbReference type="RefSeq" id="WP_013020078.1">
    <property type="nucleotide sequence ID" value="NC_013947.1"/>
</dbReference>
<evidence type="ECO:0000256" key="2">
    <source>
        <dbReference type="ARBA" id="ARBA00012323"/>
    </source>
</evidence>
<dbReference type="EC" id="2.7.1.2" evidence="2"/>
<dbReference type="GO" id="GO:0005524">
    <property type="term" value="F:ATP binding"/>
    <property type="evidence" value="ECO:0007669"/>
    <property type="project" value="UniProtKB-KW"/>
</dbReference>
<gene>
    <name evidence="9" type="ordered locus">Snas_4866</name>
</gene>
<dbReference type="PANTHER" id="PTHR18964">
    <property type="entry name" value="ROK (REPRESSOR, ORF, KINASE) FAMILY"/>
    <property type="match status" value="1"/>
</dbReference>
<dbReference type="Gene3D" id="3.30.420.40">
    <property type="match status" value="2"/>
</dbReference>
<accession>D3Q8R5</accession>
<dbReference type="SUPFAM" id="SSF53067">
    <property type="entry name" value="Actin-like ATPase domain"/>
    <property type="match status" value="1"/>
</dbReference>
<name>D3Q8R5_STANL</name>
<dbReference type="PROSITE" id="PS01125">
    <property type="entry name" value="ROK"/>
    <property type="match status" value="1"/>
</dbReference>
<dbReference type="Pfam" id="PF00480">
    <property type="entry name" value="ROK"/>
    <property type="match status" value="1"/>
</dbReference>
<dbReference type="PANTHER" id="PTHR18964:SF173">
    <property type="entry name" value="GLUCOKINASE"/>
    <property type="match status" value="1"/>
</dbReference>
<dbReference type="GO" id="GO:0004340">
    <property type="term" value="F:glucokinase activity"/>
    <property type="evidence" value="ECO:0007669"/>
    <property type="project" value="UniProtKB-EC"/>
</dbReference>
<organism evidence="9 10">
    <name type="scientific">Stackebrandtia nassauensis (strain DSM 44728 / CIP 108903 / NRRL B-16338 / NBRC 102104 / LLR-40K-21)</name>
    <dbReference type="NCBI Taxonomy" id="446470"/>
    <lineage>
        <taxon>Bacteria</taxon>
        <taxon>Bacillati</taxon>
        <taxon>Actinomycetota</taxon>
        <taxon>Actinomycetes</taxon>
        <taxon>Glycomycetales</taxon>
        <taxon>Glycomycetaceae</taxon>
        <taxon>Stackebrandtia</taxon>
    </lineage>
</organism>
<keyword evidence="10" id="KW-1185">Reference proteome</keyword>
<keyword evidence="4" id="KW-0808">Transferase</keyword>
<dbReference type="InterPro" id="IPR000600">
    <property type="entry name" value="ROK"/>
</dbReference>
<reference evidence="9 10" key="1">
    <citation type="journal article" date="2009" name="Stand. Genomic Sci.">
        <title>Complete genome sequence of Stackebrandtia nassauensis type strain (LLR-40K-21).</title>
        <authorList>
            <person name="Munk C."/>
            <person name="Lapidus A."/>
            <person name="Copeland A."/>
            <person name="Jando M."/>
            <person name="Mayilraj S."/>
            <person name="Glavina Del Rio T."/>
            <person name="Nolan M."/>
            <person name="Chen F."/>
            <person name="Lucas S."/>
            <person name="Tice H."/>
            <person name="Cheng J.F."/>
            <person name="Han C."/>
            <person name="Detter J.C."/>
            <person name="Bruce D."/>
            <person name="Goodwin L."/>
            <person name="Chain P."/>
            <person name="Pitluck S."/>
            <person name="Goker M."/>
            <person name="Ovchinikova G."/>
            <person name="Pati A."/>
            <person name="Ivanova N."/>
            <person name="Mavromatis K."/>
            <person name="Chen A."/>
            <person name="Palaniappan K."/>
            <person name="Land M."/>
            <person name="Hauser L."/>
            <person name="Chang Y.J."/>
            <person name="Jeffries C.D."/>
            <person name="Bristow J."/>
            <person name="Eisen J.A."/>
            <person name="Markowitz V."/>
            <person name="Hugenholtz P."/>
            <person name="Kyrpides N.C."/>
            <person name="Klenk H.P."/>
        </authorList>
    </citation>
    <scope>NUCLEOTIDE SEQUENCE [LARGE SCALE GENOMIC DNA]</scope>
    <source>
        <strain evidence="10">DSM 44728 / CIP 108903 / NRRL B-16338 / NBRC 102104 / LLR-40K-21</strain>
    </source>
</reference>
<dbReference type="InterPro" id="IPR049874">
    <property type="entry name" value="ROK_cs"/>
</dbReference>
<dbReference type="STRING" id="446470.Snas_4866"/>
<dbReference type="KEGG" id="sna:Snas_4866"/>
<dbReference type="InterPro" id="IPR043129">
    <property type="entry name" value="ATPase_NBD"/>
</dbReference>
<dbReference type="NCBIfam" id="TIGR00744">
    <property type="entry name" value="ROK_glcA_fam"/>
    <property type="match status" value="1"/>
</dbReference>
<dbReference type="eggNOG" id="COG1940">
    <property type="taxonomic scope" value="Bacteria"/>
</dbReference>
<dbReference type="AlphaFoldDB" id="D3Q8R5"/>
<dbReference type="InterPro" id="IPR004654">
    <property type="entry name" value="ROK_glcA"/>
</dbReference>
<dbReference type="EMBL" id="CP001778">
    <property type="protein sequence ID" value="ADD44507.1"/>
    <property type="molecule type" value="Genomic_DNA"/>
</dbReference>
<evidence type="ECO:0000256" key="8">
    <source>
        <dbReference type="ARBA" id="ARBA00032386"/>
    </source>
</evidence>
<keyword evidence="7" id="KW-0067">ATP-binding</keyword>
<dbReference type="GO" id="GO:0005737">
    <property type="term" value="C:cytoplasm"/>
    <property type="evidence" value="ECO:0007669"/>
    <property type="project" value="InterPro"/>
</dbReference>
<evidence type="ECO:0000256" key="7">
    <source>
        <dbReference type="ARBA" id="ARBA00022840"/>
    </source>
</evidence>
<evidence type="ECO:0000256" key="1">
    <source>
        <dbReference type="ARBA" id="ARBA00006479"/>
    </source>
</evidence>
<protein>
    <recommendedName>
        <fullName evidence="3">Glucokinase</fullName>
        <ecNumber evidence="2">2.7.1.2</ecNumber>
    </recommendedName>
    <alternativeName>
        <fullName evidence="8">Glucose kinase</fullName>
    </alternativeName>
</protein>
<dbReference type="HOGENOM" id="CLU_036604_0_0_11"/>
<proteinExistence type="inferred from homology"/>
<keyword evidence="6 9" id="KW-0418">Kinase</keyword>
<evidence type="ECO:0000256" key="6">
    <source>
        <dbReference type="ARBA" id="ARBA00022777"/>
    </source>
</evidence>
<evidence type="ECO:0000313" key="9">
    <source>
        <dbReference type="EMBL" id="ADD44507.1"/>
    </source>
</evidence>
<dbReference type="GO" id="GO:0006096">
    <property type="term" value="P:glycolytic process"/>
    <property type="evidence" value="ECO:0007669"/>
    <property type="project" value="InterPro"/>
</dbReference>
<comment type="similarity">
    <text evidence="1">Belongs to the ROK (NagC/XylR) family.</text>
</comment>
<evidence type="ECO:0000313" key="10">
    <source>
        <dbReference type="Proteomes" id="UP000000844"/>
    </source>
</evidence>